<dbReference type="Pfam" id="PF03645">
    <property type="entry name" value="Tctex-1"/>
    <property type="match status" value="1"/>
</dbReference>
<feature type="region of interest" description="Disordered" evidence="2">
    <location>
        <begin position="1"/>
        <end position="32"/>
    </location>
</feature>
<reference evidence="4" key="1">
    <citation type="submission" date="2020-01" db="EMBL/GenBank/DDBJ databases">
        <title>Draft genome sequence of the Termite Coptotermes fromosanus.</title>
        <authorList>
            <person name="Itakura S."/>
            <person name="Yosikawa Y."/>
            <person name="Umezawa K."/>
        </authorList>
    </citation>
    <scope>NUCLEOTIDE SEQUENCE [LARGE SCALE GENOMIC DNA]</scope>
</reference>
<dbReference type="FunCoup" id="A0A6L2PSI2">
    <property type="interactions" value="222"/>
</dbReference>
<dbReference type="AlphaFoldDB" id="A0A6L2PSI2"/>
<dbReference type="InParanoid" id="A0A6L2PSI2"/>
<name>A0A6L2PSI2_COPFO</name>
<protein>
    <recommendedName>
        <fullName evidence="5">Tctex1 domain-containing protein 2</fullName>
    </recommendedName>
</protein>
<evidence type="ECO:0000313" key="3">
    <source>
        <dbReference type="EMBL" id="GFG34122.1"/>
    </source>
</evidence>
<dbReference type="EMBL" id="BLKM01000468">
    <property type="protein sequence ID" value="GFG34122.1"/>
    <property type="molecule type" value="Genomic_DNA"/>
</dbReference>
<sequence length="211" mass="23244">MDVKSDDPYNGRLEESEAHKPGEDDKKSSAHSFQIRPEFDERFRAMTVKELIHGVMNDELGGKKYTVEEAEVWTKNIATAVRNKVKELGFKRYKYVVQVVLGEQHGAGIKIGSRCLWDADTDNYASDVFINTITGTVRAAECRVLVSLKATVRRNCGCEVDSLNRKVALERMGHILTSGSNCEDSSLLGCCAVSTGPIGLPNSEDEGTLTV</sequence>
<comment type="caution">
    <text evidence="3">The sequence shown here is derived from an EMBL/GenBank/DDBJ whole genome shotgun (WGS) entry which is preliminary data.</text>
</comment>
<evidence type="ECO:0008006" key="5">
    <source>
        <dbReference type="Google" id="ProtNLM"/>
    </source>
</evidence>
<proteinExistence type="inferred from homology"/>
<dbReference type="InterPro" id="IPR005334">
    <property type="entry name" value="Tctex-1-like"/>
</dbReference>
<comment type="similarity">
    <text evidence="1">Belongs to the dynein light chain Tctex-type family.</text>
</comment>
<dbReference type="GO" id="GO:0005737">
    <property type="term" value="C:cytoplasm"/>
    <property type="evidence" value="ECO:0007669"/>
    <property type="project" value="TreeGrafter"/>
</dbReference>
<dbReference type="GO" id="GO:0007018">
    <property type="term" value="P:microtubule-based movement"/>
    <property type="evidence" value="ECO:0007669"/>
    <property type="project" value="TreeGrafter"/>
</dbReference>
<dbReference type="CDD" id="cd21459">
    <property type="entry name" value="DLC-like_TCTEX1D2"/>
    <property type="match status" value="1"/>
</dbReference>
<dbReference type="Gene3D" id="3.30.1140.40">
    <property type="entry name" value="Tctex-1"/>
    <property type="match status" value="1"/>
</dbReference>
<dbReference type="PANTHER" id="PTHR21255:SF7">
    <property type="entry name" value="DYNEIN LIGHT CHAIN TCTEX-TYPE PROTEIN 2B"/>
    <property type="match status" value="1"/>
</dbReference>
<evidence type="ECO:0000256" key="2">
    <source>
        <dbReference type="SAM" id="MobiDB-lite"/>
    </source>
</evidence>
<organism evidence="3 4">
    <name type="scientific">Coptotermes formosanus</name>
    <name type="common">Formosan subterranean termite</name>
    <dbReference type="NCBI Taxonomy" id="36987"/>
    <lineage>
        <taxon>Eukaryota</taxon>
        <taxon>Metazoa</taxon>
        <taxon>Ecdysozoa</taxon>
        <taxon>Arthropoda</taxon>
        <taxon>Hexapoda</taxon>
        <taxon>Insecta</taxon>
        <taxon>Pterygota</taxon>
        <taxon>Neoptera</taxon>
        <taxon>Polyneoptera</taxon>
        <taxon>Dictyoptera</taxon>
        <taxon>Blattodea</taxon>
        <taxon>Blattoidea</taxon>
        <taxon>Termitoidae</taxon>
        <taxon>Rhinotermitidae</taxon>
        <taxon>Coptotermes</taxon>
    </lineage>
</organism>
<dbReference type="GO" id="GO:0045505">
    <property type="term" value="F:dynein intermediate chain binding"/>
    <property type="evidence" value="ECO:0007669"/>
    <property type="project" value="TreeGrafter"/>
</dbReference>
<evidence type="ECO:0000313" key="4">
    <source>
        <dbReference type="Proteomes" id="UP000502823"/>
    </source>
</evidence>
<dbReference type="PANTHER" id="PTHR21255">
    <property type="entry name" value="T-COMPLEX-ASSOCIATED-TESTIS-EXPRESSED 1/ DYNEIN LIGHT CHAIN"/>
    <property type="match status" value="1"/>
</dbReference>
<gene>
    <name evidence="3" type="ORF">Cfor_05578</name>
</gene>
<dbReference type="InterPro" id="IPR038586">
    <property type="entry name" value="Tctex-1-like_sf"/>
</dbReference>
<keyword evidence="4" id="KW-1185">Reference proteome</keyword>
<feature type="compositionally biased region" description="Basic and acidic residues" evidence="2">
    <location>
        <begin position="1"/>
        <end position="28"/>
    </location>
</feature>
<evidence type="ECO:0000256" key="1">
    <source>
        <dbReference type="ARBA" id="ARBA00005361"/>
    </source>
</evidence>
<dbReference type="GO" id="GO:0005868">
    <property type="term" value="C:cytoplasmic dynein complex"/>
    <property type="evidence" value="ECO:0007669"/>
    <property type="project" value="TreeGrafter"/>
</dbReference>
<dbReference type="OrthoDB" id="10260741at2759"/>
<accession>A0A6L2PSI2</accession>
<dbReference type="Proteomes" id="UP000502823">
    <property type="component" value="Unassembled WGS sequence"/>
</dbReference>